<organism evidence="2 3">
    <name type="scientific">Faecalibacter rhinopitheci</name>
    <dbReference type="NCBI Taxonomy" id="2779678"/>
    <lineage>
        <taxon>Bacteria</taxon>
        <taxon>Pseudomonadati</taxon>
        <taxon>Bacteroidota</taxon>
        <taxon>Flavobacteriia</taxon>
        <taxon>Flavobacteriales</taxon>
        <taxon>Weeksellaceae</taxon>
        <taxon>Faecalibacter</taxon>
    </lineage>
</organism>
<reference evidence="2" key="1">
    <citation type="submission" date="2020-10" db="EMBL/GenBank/DDBJ databases">
        <authorList>
            <person name="Lu T."/>
            <person name="Wang Q."/>
            <person name="Han X."/>
        </authorList>
    </citation>
    <scope>NUCLEOTIDE SEQUENCE</scope>
    <source>
        <strain evidence="2">WQ 117</strain>
    </source>
</reference>
<keyword evidence="1" id="KW-0472">Membrane</keyword>
<accession>A0A8J7FZD1</accession>
<feature type="transmembrane region" description="Helical" evidence="1">
    <location>
        <begin position="7"/>
        <end position="32"/>
    </location>
</feature>
<feature type="transmembrane region" description="Helical" evidence="1">
    <location>
        <begin position="44"/>
        <end position="63"/>
    </location>
</feature>
<protein>
    <submittedName>
        <fullName evidence="2">Uncharacterized protein</fullName>
    </submittedName>
</protein>
<evidence type="ECO:0000313" key="2">
    <source>
        <dbReference type="EMBL" id="MBF0598428.1"/>
    </source>
</evidence>
<gene>
    <name evidence="2" type="ORF">IM532_13435</name>
</gene>
<keyword evidence="1" id="KW-1133">Transmembrane helix</keyword>
<evidence type="ECO:0000256" key="1">
    <source>
        <dbReference type="SAM" id="Phobius"/>
    </source>
</evidence>
<dbReference type="AlphaFoldDB" id="A0A8J7FZD1"/>
<keyword evidence="3" id="KW-1185">Reference proteome</keyword>
<evidence type="ECO:0000313" key="3">
    <source>
        <dbReference type="Proteomes" id="UP000608754"/>
    </source>
</evidence>
<dbReference type="RefSeq" id="WP_194184012.1">
    <property type="nucleotide sequence ID" value="NZ_JADGIK010000024.1"/>
</dbReference>
<dbReference type="EMBL" id="JADGIK010000024">
    <property type="protein sequence ID" value="MBF0598428.1"/>
    <property type="molecule type" value="Genomic_DNA"/>
</dbReference>
<dbReference type="Proteomes" id="UP000608754">
    <property type="component" value="Unassembled WGS sequence"/>
</dbReference>
<name>A0A8J7FZD1_9FLAO</name>
<proteinExistence type="predicted"/>
<feature type="transmembrane region" description="Helical" evidence="1">
    <location>
        <begin position="75"/>
        <end position="99"/>
    </location>
</feature>
<comment type="caution">
    <text evidence="2">The sequence shown here is derived from an EMBL/GenBank/DDBJ whole genome shotgun (WGS) entry which is preliminary data.</text>
</comment>
<keyword evidence="1" id="KW-0812">Transmembrane</keyword>
<sequence>MKLERNIFYVLISEIIFTILPLVVIAIIRSYQKQPEQIFYNTEWIMMAIILFGQSIVKFSSGISNSKRKFRWQLVALIITVIISFGLIPSIVILIINLLATELNFTLYLFQLILLGISIITFFIIGYLGQKLMDEK</sequence>
<feature type="transmembrane region" description="Helical" evidence="1">
    <location>
        <begin position="105"/>
        <end position="128"/>
    </location>
</feature>